<organism evidence="6 7">
    <name type="scientific">Leucobacter rhizosphaerae</name>
    <dbReference type="NCBI Taxonomy" id="2932245"/>
    <lineage>
        <taxon>Bacteria</taxon>
        <taxon>Bacillati</taxon>
        <taxon>Actinomycetota</taxon>
        <taxon>Actinomycetes</taxon>
        <taxon>Micrococcales</taxon>
        <taxon>Microbacteriaceae</taxon>
        <taxon>Leucobacter</taxon>
    </lineage>
</organism>
<dbReference type="Pfam" id="PF09972">
    <property type="entry name" value="DUF2207"/>
    <property type="match status" value="1"/>
</dbReference>
<dbReference type="Proteomes" id="UP000831775">
    <property type="component" value="Chromosome"/>
</dbReference>
<dbReference type="EMBL" id="CP095043">
    <property type="protein sequence ID" value="UOQ60793.1"/>
    <property type="molecule type" value="Genomic_DNA"/>
</dbReference>
<feature type="compositionally biased region" description="Gly residues" evidence="1">
    <location>
        <begin position="599"/>
        <end position="618"/>
    </location>
</feature>
<sequence>MTSAPHLPTSGSPAPRRARPRSRSRWALGGLVLAAVAALAPSVAAHADTSDFSYESWHANYEISLDEDGRAETRVTETLVARFPDFDQNRGLVRGIPIDYQGSSTDPRDFNVTDGNGAPVPFEIEEDDGFVAFLTGDDRFVRGTQTYVLSYTLSDTILARDDGAADEFYWDVLDVEHLQPIDAFSASFTFAPELADALTGDAQCYAGAANATASCELQRDASSTTFTLAPMPMGPQEGATVAIGLAPGTVVQPESRLPNFALDTLPLFIAGIATATGVASTVAIARLRGSRRKGRGVVVAQYDVPAHLPPLLAAPIVGVSTPPVPAEFVHLAVTGAIRIEEGEPEAGFFGPKDPQPAVRLLDPTRAGDALDVATLHDLFPSAAPGAVIEIPKEDEDFGKRMTALQTEGNAQASERGYFEKVASPVARILGFASLGLAAVLLVFVILGMMSRSSVTPVIGLVAVVIAAVLGVIGLVKHRVHTPLGAETREYLEGVREFIRVAETDRLQMLQSVEGAERRQDGTVNVIELYERLLPYAMLFGLEKQWTRTLETKYAEQTGYVPLWYPALGMHGISHFSSTISSFTSNLNSSVSYTSSSSGGSTGGGFVGGGGGGGFSGGR</sequence>
<keyword evidence="2" id="KW-0472">Membrane</keyword>
<keyword evidence="3" id="KW-0732">Signal</keyword>
<protein>
    <submittedName>
        <fullName evidence="6">DUF2207 domain-containing protein</fullName>
    </submittedName>
</protein>
<feature type="signal peptide" evidence="3">
    <location>
        <begin position="1"/>
        <end position="47"/>
    </location>
</feature>
<evidence type="ECO:0000256" key="1">
    <source>
        <dbReference type="SAM" id="MobiDB-lite"/>
    </source>
</evidence>
<dbReference type="InterPro" id="IPR048389">
    <property type="entry name" value="YciQ-like_C"/>
</dbReference>
<reference evidence="6 7" key="1">
    <citation type="submission" date="2022-04" db="EMBL/GenBank/DDBJ databases">
        <title>Leucobacter sp. isolated from rhizosphere of onion.</title>
        <authorList>
            <person name="Won M."/>
            <person name="Lee C.-M."/>
            <person name="Woen H.-Y."/>
            <person name="Kwon S.-W."/>
        </authorList>
    </citation>
    <scope>NUCLEOTIDE SEQUENCE [LARGE SCALE GENOMIC DNA]</scope>
    <source>
        <strain evidence="6 7">H25R-14</strain>
    </source>
</reference>
<evidence type="ECO:0000256" key="2">
    <source>
        <dbReference type="SAM" id="Phobius"/>
    </source>
</evidence>
<feature type="domain" description="DUF2207" evidence="4">
    <location>
        <begin position="60"/>
        <end position="234"/>
    </location>
</feature>
<feature type="transmembrane region" description="Helical" evidence="2">
    <location>
        <begin position="425"/>
        <end position="448"/>
    </location>
</feature>
<evidence type="ECO:0000313" key="6">
    <source>
        <dbReference type="EMBL" id="UOQ60793.1"/>
    </source>
</evidence>
<dbReference type="Pfam" id="PF20990">
    <property type="entry name" value="DUF2207_C"/>
    <property type="match status" value="1"/>
</dbReference>
<evidence type="ECO:0000256" key="3">
    <source>
        <dbReference type="SAM" id="SignalP"/>
    </source>
</evidence>
<evidence type="ECO:0000313" key="7">
    <source>
        <dbReference type="Proteomes" id="UP000831775"/>
    </source>
</evidence>
<feature type="domain" description="Predicted membrane protein YciQ-like C-terminal" evidence="5">
    <location>
        <begin position="302"/>
        <end position="549"/>
    </location>
</feature>
<dbReference type="InterPro" id="IPR018702">
    <property type="entry name" value="DUF2207"/>
</dbReference>
<keyword evidence="7" id="KW-1185">Reference proteome</keyword>
<feature type="region of interest" description="Disordered" evidence="1">
    <location>
        <begin position="1"/>
        <end position="22"/>
    </location>
</feature>
<feature type="chain" id="PRO_5047350761" evidence="3">
    <location>
        <begin position="48"/>
        <end position="618"/>
    </location>
</feature>
<feature type="region of interest" description="Disordered" evidence="1">
    <location>
        <begin position="593"/>
        <end position="618"/>
    </location>
</feature>
<keyword evidence="2" id="KW-0812">Transmembrane</keyword>
<gene>
    <name evidence="6" type="ORF">MUN76_02070</name>
</gene>
<keyword evidence="2" id="KW-1133">Transmembrane helix</keyword>
<dbReference type="RefSeq" id="WP_244686713.1">
    <property type="nucleotide sequence ID" value="NZ_CP095043.1"/>
</dbReference>
<accession>A0ABY4FWW9</accession>
<evidence type="ECO:0000259" key="4">
    <source>
        <dbReference type="Pfam" id="PF09972"/>
    </source>
</evidence>
<evidence type="ECO:0000259" key="5">
    <source>
        <dbReference type="Pfam" id="PF20990"/>
    </source>
</evidence>
<feature type="transmembrane region" description="Helical" evidence="2">
    <location>
        <begin position="454"/>
        <end position="475"/>
    </location>
</feature>
<proteinExistence type="predicted"/>
<name>A0ABY4FWW9_9MICO</name>
<feature type="transmembrane region" description="Helical" evidence="2">
    <location>
        <begin position="265"/>
        <end position="285"/>
    </location>
</feature>